<reference evidence="2" key="2">
    <citation type="submission" date="2021-10" db="EMBL/GenBank/DDBJ databases">
        <title>Phylogenomics reveals ancestral predisposition of the termite-cultivated fungus Termitomyces towards a domesticated lifestyle.</title>
        <authorList>
            <person name="Auxier B."/>
            <person name="Grum-Grzhimaylo A."/>
            <person name="Cardenas M.E."/>
            <person name="Lodge J.D."/>
            <person name="Laessoe T."/>
            <person name="Pedersen O."/>
            <person name="Smith M.E."/>
            <person name="Kuyper T.W."/>
            <person name="Franco-Molano E.A."/>
            <person name="Baroni T.J."/>
            <person name="Aanen D.K."/>
        </authorList>
    </citation>
    <scope>NUCLEOTIDE SEQUENCE</scope>
    <source>
        <strain evidence="2">D49</strain>
    </source>
</reference>
<comment type="caution">
    <text evidence="2">The sequence shown here is derived from an EMBL/GenBank/DDBJ whole genome shotgun (WGS) entry which is preliminary data.</text>
</comment>
<organism evidence="2 3">
    <name type="scientific">Sphagnurus paluster</name>
    <dbReference type="NCBI Taxonomy" id="117069"/>
    <lineage>
        <taxon>Eukaryota</taxon>
        <taxon>Fungi</taxon>
        <taxon>Dikarya</taxon>
        <taxon>Basidiomycota</taxon>
        <taxon>Agaricomycotina</taxon>
        <taxon>Agaricomycetes</taxon>
        <taxon>Agaricomycetidae</taxon>
        <taxon>Agaricales</taxon>
        <taxon>Tricholomatineae</taxon>
        <taxon>Lyophyllaceae</taxon>
        <taxon>Sphagnurus</taxon>
    </lineage>
</organism>
<proteinExistence type="predicted"/>
<feature type="region of interest" description="Disordered" evidence="1">
    <location>
        <begin position="60"/>
        <end position="105"/>
    </location>
</feature>
<dbReference type="InterPro" id="IPR024388">
    <property type="entry name" value="Ribosomal_mL58"/>
</dbReference>
<dbReference type="GO" id="GO:0003735">
    <property type="term" value="F:structural constituent of ribosome"/>
    <property type="evidence" value="ECO:0007669"/>
    <property type="project" value="TreeGrafter"/>
</dbReference>
<dbReference type="PANTHER" id="PTHR28266:SF1">
    <property type="entry name" value="LARGE RIBOSOMAL SUBUNIT PROTEIN ML58"/>
    <property type="match status" value="1"/>
</dbReference>
<name>A0A9P7FVY9_9AGAR</name>
<gene>
    <name evidence="2" type="ORF">H0H81_001024</name>
</gene>
<dbReference type="Proteomes" id="UP000717328">
    <property type="component" value="Unassembled WGS sequence"/>
</dbReference>
<dbReference type="EMBL" id="JABCKI010005772">
    <property type="protein sequence ID" value="KAG5638255.1"/>
    <property type="molecule type" value="Genomic_DNA"/>
</dbReference>
<protein>
    <submittedName>
        <fullName evidence="2">Uncharacterized protein</fullName>
    </submittedName>
</protein>
<dbReference type="GO" id="GO:0005762">
    <property type="term" value="C:mitochondrial large ribosomal subunit"/>
    <property type="evidence" value="ECO:0007669"/>
    <property type="project" value="TreeGrafter"/>
</dbReference>
<evidence type="ECO:0000313" key="3">
    <source>
        <dbReference type="Proteomes" id="UP000717328"/>
    </source>
</evidence>
<dbReference type="PANTHER" id="PTHR28266">
    <property type="entry name" value="54S RIBOSOMAL PROTEIN L20, MITOCHONDRIAL"/>
    <property type="match status" value="1"/>
</dbReference>
<reference evidence="2" key="1">
    <citation type="submission" date="2021-02" db="EMBL/GenBank/DDBJ databases">
        <authorList>
            <person name="Nieuwenhuis M."/>
            <person name="Van De Peppel L.J.J."/>
        </authorList>
    </citation>
    <scope>NUCLEOTIDE SEQUENCE</scope>
    <source>
        <strain evidence="2">D49</strain>
    </source>
</reference>
<dbReference type="AlphaFoldDB" id="A0A9P7FVY9"/>
<sequence length="192" mass="21291">MNIGRQVTSLRVSLARTYATKYRRPKPGTSERPAYHAPDPLVNNPDAVVTPLQDEDLTFIHRPPPTSPSPFSLSTAPTSPLLRPPTAVTGEPMPPPIRPSADKRVLPPRASDATVAEIRRLRRSDPTTYTRGKLAKMFGCTQNFIGTIAALKSAPRTAAIRVRNAEHAKIREKWSEKKATVRAISAKRRELW</sequence>
<feature type="compositionally biased region" description="Low complexity" evidence="1">
    <location>
        <begin position="69"/>
        <end position="86"/>
    </location>
</feature>
<dbReference type="OrthoDB" id="6021263at2759"/>
<feature type="region of interest" description="Disordered" evidence="1">
    <location>
        <begin position="19"/>
        <end position="41"/>
    </location>
</feature>
<evidence type="ECO:0000256" key="1">
    <source>
        <dbReference type="SAM" id="MobiDB-lite"/>
    </source>
</evidence>
<evidence type="ECO:0000313" key="2">
    <source>
        <dbReference type="EMBL" id="KAG5638255.1"/>
    </source>
</evidence>
<dbReference type="Pfam" id="PF12824">
    <property type="entry name" value="MRP-L20"/>
    <property type="match status" value="1"/>
</dbReference>
<accession>A0A9P7FVY9</accession>
<keyword evidence="3" id="KW-1185">Reference proteome</keyword>